<comment type="caution">
    <text evidence="1">The sequence shown here is derived from an EMBL/GenBank/DDBJ whole genome shotgun (WGS) entry which is preliminary data.</text>
</comment>
<dbReference type="Proteomes" id="UP000243558">
    <property type="component" value="Unassembled WGS sequence"/>
</dbReference>
<accession>A0A1A7NUA1</accession>
<reference evidence="1 2" key="1">
    <citation type="submission" date="2014-11" db="EMBL/GenBank/DDBJ databases">
        <title>Pan-genome of Gallibacterium spp.</title>
        <authorList>
            <person name="Kudirkiene E."/>
            <person name="Bojesen A.M."/>
        </authorList>
    </citation>
    <scope>NUCLEOTIDE SEQUENCE [LARGE SCALE GENOMIC DNA]</scope>
    <source>
        <strain evidence="1 2">F151</strain>
    </source>
</reference>
<dbReference type="EMBL" id="JTJM01000011">
    <property type="protein sequence ID" value="OBW93150.1"/>
    <property type="molecule type" value="Genomic_DNA"/>
</dbReference>
<dbReference type="OrthoDB" id="5679304at2"/>
<dbReference type="RefSeq" id="WP_065238955.1">
    <property type="nucleotide sequence ID" value="NZ_JTJM01000011.1"/>
</dbReference>
<proteinExistence type="predicted"/>
<keyword evidence="2" id="KW-1185">Reference proteome</keyword>
<sequence>MKKILFLTIISLSGCVYYDGCISPLISVVSNNCEKNKKGTLFPSIAHYQKINSIGKTNSKKRWEDAISCGAKYGDEQLQELPNSDYDSFIKCMESKGYKKFWPAECGYQEPKYNTGKCNL</sequence>
<gene>
    <name evidence="1" type="ORF">QV01_03410</name>
</gene>
<protein>
    <recommendedName>
        <fullName evidence="3">Lipoprotein</fullName>
    </recommendedName>
</protein>
<evidence type="ECO:0000313" key="2">
    <source>
        <dbReference type="Proteomes" id="UP000243558"/>
    </source>
</evidence>
<dbReference type="AlphaFoldDB" id="A0A1A7NUA1"/>
<evidence type="ECO:0000313" key="1">
    <source>
        <dbReference type="EMBL" id="OBW93150.1"/>
    </source>
</evidence>
<evidence type="ECO:0008006" key="3">
    <source>
        <dbReference type="Google" id="ProtNLM"/>
    </source>
</evidence>
<organism evidence="1 2">
    <name type="scientific">Gallibacterium genomosp. 3</name>
    <dbReference type="NCBI Taxonomy" id="505345"/>
    <lineage>
        <taxon>Bacteria</taxon>
        <taxon>Pseudomonadati</taxon>
        <taxon>Pseudomonadota</taxon>
        <taxon>Gammaproteobacteria</taxon>
        <taxon>Pasteurellales</taxon>
        <taxon>Pasteurellaceae</taxon>
        <taxon>Gallibacterium</taxon>
    </lineage>
</organism>
<dbReference type="PROSITE" id="PS51257">
    <property type="entry name" value="PROKAR_LIPOPROTEIN"/>
    <property type="match status" value="1"/>
</dbReference>
<name>A0A1A7NUA1_9PAST</name>